<dbReference type="GO" id="GO:0044550">
    <property type="term" value="P:secondary metabolite biosynthetic process"/>
    <property type="evidence" value="ECO:0007669"/>
    <property type="project" value="UniProtKB-ARBA"/>
</dbReference>
<dbReference type="PRINTS" id="PR00385">
    <property type="entry name" value="P450"/>
</dbReference>
<evidence type="ECO:0000313" key="8">
    <source>
        <dbReference type="Proteomes" id="UP000230069"/>
    </source>
</evidence>
<reference evidence="7 8" key="1">
    <citation type="submission" date="2017-09" db="EMBL/GenBank/DDBJ databases">
        <title>WGS assembly of Aquilegia coerulea Goldsmith.</title>
        <authorList>
            <person name="Hodges S."/>
            <person name="Kramer E."/>
            <person name="Nordborg M."/>
            <person name="Tomkins J."/>
            <person name="Borevitz J."/>
            <person name="Derieg N."/>
            <person name="Yan J."/>
            <person name="Mihaltcheva S."/>
            <person name="Hayes R.D."/>
            <person name="Rokhsar D."/>
        </authorList>
    </citation>
    <scope>NUCLEOTIDE SEQUENCE [LARGE SCALE GENOMIC DNA]</scope>
    <source>
        <strain evidence="8">cv. Goldsmith</strain>
    </source>
</reference>
<accession>A0A2G5E4U2</accession>
<keyword evidence="5" id="KW-0503">Monooxygenase</keyword>
<dbReference type="InParanoid" id="A0A2G5E4U2"/>
<dbReference type="Pfam" id="PF00067">
    <property type="entry name" value="p450"/>
    <property type="match status" value="1"/>
</dbReference>
<evidence type="ECO:0000256" key="4">
    <source>
        <dbReference type="PIRSR" id="PIRSR602401-1"/>
    </source>
</evidence>
<dbReference type="GO" id="GO:0020037">
    <property type="term" value="F:heme binding"/>
    <property type="evidence" value="ECO:0007669"/>
    <property type="project" value="InterPro"/>
</dbReference>
<keyword evidence="8" id="KW-1185">Reference proteome</keyword>
<dbReference type="GO" id="GO:0005506">
    <property type="term" value="F:iron ion binding"/>
    <property type="evidence" value="ECO:0007669"/>
    <property type="project" value="InterPro"/>
</dbReference>
<gene>
    <name evidence="7" type="ORF">AQUCO_01200178v1</name>
</gene>
<dbReference type="STRING" id="218851.A0A2G5E4U2"/>
<evidence type="ECO:0000256" key="5">
    <source>
        <dbReference type="RuleBase" id="RU000461"/>
    </source>
</evidence>
<sequence>MLADHSFTLSCIFIFFTFFVVWLTNRYRAEKLNLPPSPPRLPIIGNLHQLGFLLHRHVHILSEKYGPLMLLHLGSTPTLVVSSADMVREIKVTHDIDFANRPHTTAMKMLLYGCTNIAFSPYGEYWARLRKIAAMELLNNKKVQSFRNVREEEIALIIQKITSSSSVGSPVNLTELVTTLANNILCRCALGRKDGGQDGKKNNADLAVELLELMTTFCFGDLFPRFGWIDNITGLTGRIKKLSKNLDIYFEQTIDEHLSHNNYDNPHYNKDFVDVLLQVHKNDANFTRDTIKALILDMFIGGIETVSTTLEWTMAELLQNPNVMRKAQEEVRRVVGKNKEVKEEDIQKMEYLKLVVQESMRLHPAAGINLVESSMATTVKGFQVPAKTTVLINHWSIHRNSKSWERPNEFVPERFSNNAVDYTLGQDFNFTPFGSGRRICPGKLFALIAVESTIANLLYWFDWKMMGGEKLDMSEAFMTTIKLKMPVHVVAVPHFS</sequence>
<keyword evidence="2 4" id="KW-0479">Metal-binding</keyword>
<feature type="transmembrane region" description="Helical" evidence="6">
    <location>
        <begin position="6"/>
        <end position="24"/>
    </location>
</feature>
<dbReference type="InterPro" id="IPR002401">
    <property type="entry name" value="Cyt_P450_E_grp-I"/>
</dbReference>
<organism evidence="7 8">
    <name type="scientific">Aquilegia coerulea</name>
    <name type="common">Rocky mountain columbine</name>
    <dbReference type="NCBI Taxonomy" id="218851"/>
    <lineage>
        <taxon>Eukaryota</taxon>
        <taxon>Viridiplantae</taxon>
        <taxon>Streptophyta</taxon>
        <taxon>Embryophyta</taxon>
        <taxon>Tracheophyta</taxon>
        <taxon>Spermatophyta</taxon>
        <taxon>Magnoliopsida</taxon>
        <taxon>Ranunculales</taxon>
        <taxon>Ranunculaceae</taxon>
        <taxon>Thalictroideae</taxon>
        <taxon>Aquilegia</taxon>
    </lineage>
</organism>
<evidence type="ECO:0008006" key="9">
    <source>
        <dbReference type="Google" id="ProtNLM"/>
    </source>
</evidence>
<evidence type="ECO:0000256" key="6">
    <source>
        <dbReference type="SAM" id="Phobius"/>
    </source>
</evidence>
<keyword evidence="3 4" id="KW-0408">Iron</keyword>
<dbReference type="PROSITE" id="PS00086">
    <property type="entry name" value="CYTOCHROME_P450"/>
    <property type="match status" value="1"/>
</dbReference>
<dbReference type="PRINTS" id="PR00463">
    <property type="entry name" value="EP450I"/>
</dbReference>
<dbReference type="FunFam" id="1.10.630.10:FF:000011">
    <property type="entry name" value="Cytochrome P450 83B1"/>
    <property type="match status" value="1"/>
</dbReference>
<keyword evidence="4 5" id="KW-0349">Heme</keyword>
<dbReference type="GO" id="GO:0004497">
    <property type="term" value="F:monooxygenase activity"/>
    <property type="evidence" value="ECO:0007669"/>
    <property type="project" value="UniProtKB-KW"/>
</dbReference>
<dbReference type="OrthoDB" id="548633at2759"/>
<proteinExistence type="inferred from homology"/>
<keyword evidence="6" id="KW-0812">Transmembrane</keyword>
<evidence type="ECO:0000256" key="2">
    <source>
        <dbReference type="ARBA" id="ARBA00022723"/>
    </source>
</evidence>
<dbReference type="CDD" id="cd11072">
    <property type="entry name" value="CYP71-like"/>
    <property type="match status" value="1"/>
</dbReference>
<keyword evidence="6" id="KW-0472">Membrane</keyword>
<dbReference type="InterPro" id="IPR001128">
    <property type="entry name" value="Cyt_P450"/>
</dbReference>
<keyword evidence="6" id="KW-1133">Transmembrane helix</keyword>
<dbReference type="InterPro" id="IPR017972">
    <property type="entry name" value="Cyt_P450_CS"/>
</dbReference>
<dbReference type="PANTHER" id="PTHR47955">
    <property type="entry name" value="CYTOCHROME P450 FAMILY 71 PROTEIN"/>
    <property type="match status" value="1"/>
</dbReference>
<dbReference type="EMBL" id="KZ305029">
    <property type="protein sequence ID" value="PIA50759.1"/>
    <property type="molecule type" value="Genomic_DNA"/>
</dbReference>
<dbReference type="Proteomes" id="UP000230069">
    <property type="component" value="Unassembled WGS sequence"/>
</dbReference>
<dbReference type="SUPFAM" id="SSF48264">
    <property type="entry name" value="Cytochrome P450"/>
    <property type="match status" value="1"/>
</dbReference>
<dbReference type="InterPro" id="IPR036396">
    <property type="entry name" value="Cyt_P450_sf"/>
</dbReference>
<feature type="binding site" description="axial binding residue" evidence="4">
    <location>
        <position position="440"/>
    </location>
    <ligand>
        <name>heme</name>
        <dbReference type="ChEBI" id="CHEBI:30413"/>
    </ligand>
    <ligandPart>
        <name>Fe</name>
        <dbReference type="ChEBI" id="CHEBI:18248"/>
    </ligandPart>
</feature>
<dbReference type="Gene3D" id="1.10.630.10">
    <property type="entry name" value="Cytochrome P450"/>
    <property type="match status" value="1"/>
</dbReference>
<comment type="cofactor">
    <cofactor evidence="4">
        <name>heme</name>
        <dbReference type="ChEBI" id="CHEBI:30413"/>
    </cofactor>
</comment>
<evidence type="ECO:0000256" key="1">
    <source>
        <dbReference type="ARBA" id="ARBA00010617"/>
    </source>
</evidence>
<protein>
    <recommendedName>
        <fullName evidence="9">Cytochrome P450</fullName>
    </recommendedName>
</protein>
<dbReference type="GO" id="GO:0016705">
    <property type="term" value="F:oxidoreductase activity, acting on paired donors, with incorporation or reduction of molecular oxygen"/>
    <property type="evidence" value="ECO:0007669"/>
    <property type="project" value="InterPro"/>
</dbReference>
<comment type="similarity">
    <text evidence="1 5">Belongs to the cytochrome P450 family.</text>
</comment>
<dbReference type="PANTHER" id="PTHR47955:SF15">
    <property type="entry name" value="CYTOCHROME P450 71A2-LIKE"/>
    <property type="match status" value="1"/>
</dbReference>
<name>A0A2G5E4U2_AQUCA</name>
<dbReference type="AlphaFoldDB" id="A0A2G5E4U2"/>
<evidence type="ECO:0000256" key="3">
    <source>
        <dbReference type="ARBA" id="ARBA00023004"/>
    </source>
</evidence>
<keyword evidence="5" id="KW-0560">Oxidoreductase</keyword>
<evidence type="ECO:0000313" key="7">
    <source>
        <dbReference type="EMBL" id="PIA50759.1"/>
    </source>
</evidence>